<sequence length="139" mass="15217">MASWIKIDDLPNPPVSNERAPLRNDPEAQKIPLDSPSTLSFWLPVRTTQYQDTQKEKASSATSGDDEAKNTNYITSKNRNIFPARSVSPYAVRVPKESGYPGSLDIPSTVGSVKGNIIKKDIFEMAPGTGAPKDEKLLN</sequence>
<proteinExistence type="predicted"/>
<dbReference type="EMBL" id="JALBCA010000012">
    <property type="protein sequence ID" value="KAI2391381.1"/>
    <property type="molecule type" value="Genomic_DNA"/>
</dbReference>
<name>A0ACB8V2M0_9EURO</name>
<comment type="caution">
    <text evidence="1">The sequence shown here is derived from an EMBL/GenBank/DDBJ whole genome shotgun (WGS) entry which is preliminary data.</text>
</comment>
<reference evidence="1" key="1">
    <citation type="journal article" date="2022" name="bioRxiv">
        <title>Population genetic analysis of Ophidiomyces ophidiicola, the causative agent of snake fungal disease, indicates recent introductions to the USA.</title>
        <authorList>
            <person name="Ladner J.T."/>
            <person name="Palmer J.M."/>
            <person name="Ettinger C.L."/>
            <person name="Stajich J.E."/>
            <person name="Farrell T.M."/>
            <person name="Glorioso B.M."/>
            <person name="Lawson B."/>
            <person name="Price S.J."/>
            <person name="Stengle A.G."/>
            <person name="Grear D.A."/>
            <person name="Lorch J.M."/>
        </authorList>
    </citation>
    <scope>NUCLEOTIDE SEQUENCE</scope>
    <source>
        <strain evidence="1">NWHC 24266-5</strain>
    </source>
</reference>
<organism evidence="1">
    <name type="scientific">Ophidiomyces ophidiicola</name>
    <dbReference type="NCBI Taxonomy" id="1387563"/>
    <lineage>
        <taxon>Eukaryota</taxon>
        <taxon>Fungi</taxon>
        <taxon>Dikarya</taxon>
        <taxon>Ascomycota</taxon>
        <taxon>Pezizomycotina</taxon>
        <taxon>Eurotiomycetes</taxon>
        <taxon>Eurotiomycetidae</taxon>
        <taxon>Onygenales</taxon>
        <taxon>Onygenaceae</taxon>
        <taxon>Ophidiomyces</taxon>
    </lineage>
</organism>
<accession>A0ACB8V2M0</accession>
<evidence type="ECO:0000313" key="1">
    <source>
        <dbReference type="EMBL" id="KAI2391381.1"/>
    </source>
</evidence>
<protein>
    <submittedName>
        <fullName evidence="1">Uncharacterized protein</fullName>
    </submittedName>
</protein>
<gene>
    <name evidence="1" type="ORF">LOY88_001205</name>
</gene>